<name>A0A3N0Y8A6_ANAGA</name>
<dbReference type="Proteomes" id="UP000281406">
    <property type="component" value="Unassembled WGS sequence"/>
</dbReference>
<dbReference type="EMBL" id="RJVU01049641">
    <property type="protein sequence ID" value="ROL42452.1"/>
    <property type="molecule type" value="Genomic_DNA"/>
</dbReference>
<comment type="caution">
    <text evidence="1">The sequence shown here is derived from an EMBL/GenBank/DDBJ whole genome shotgun (WGS) entry which is preliminary data.</text>
</comment>
<sequence length="100" mass="11536">MLFTKMDLLNYQYLDKMNNNIGILCYEDPSITSVINWMYRLTFMESVFSLDYRYQTCSGGMRGLFRVVAGCGGGVLFSSRALRLPAEFKMKHSRQPGVKR</sequence>
<proteinExistence type="predicted"/>
<accession>A0A3N0Y8A6</accession>
<evidence type="ECO:0000313" key="2">
    <source>
        <dbReference type="Proteomes" id="UP000281406"/>
    </source>
</evidence>
<gene>
    <name evidence="1" type="ORF">DPX16_8142</name>
</gene>
<organism evidence="1 2">
    <name type="scientific">Anabarilius grahami</name>
    <name type="common">Kanglang fish</name>
    <name type="synonym">Barilius grahami</name>
    <dbReference type="NCBI Taxonomy" id="495550"/>
    <lineage>
        <taxon>Eukaryota</taxon>
        <taxon>Metazoa</taxon>
        <taxon>Chordata</taxon>
        <taxon>Craniata</taxon>
        <taxon>Vertebrata</taxon>
        <taxon>Euteleostomi</taxon>
        <taxon>Actinopterygii</taxon>
        <taxon>Neopterygii</taxon>
        <taxon>Teleostei</taxon>
        <taxon>Ostariophysi</taxon>
        <taxon>Cypriniformes</taxon>
        <taxon>Xenocyprididae</taxon>
        <taxon>Xenocypridinae</taxon>
        <taxon>Xenocypridinae incertae sedis</taxon>
        <taxon>Anabarilius</taxon>
    </lineage>
</organism>
<reference evidence="1 2" key="1">
    <citation type="submission" date="2018-10" db="EMBL/GenBank/DDBJ databases">
        <title>Genome assembly for a Yunnan-Guizhou Plateau 3E fish, Anabarilius grahami (Regan), and its evolutionary and genetic applications.</title>
        <authorList>
            <person name="Jiang W."/>
        </authorList>
    </citation>
    <scope>NUCLEOTIDE SEQUENCE [LARGE SCALE GENOMIC DNA]</scope>
    <source>
        <strain evidence="1">AG-KIZ</strain>
        <tissue evidence="1">Muscle</tissue>
    </source>
</reference>
<keyword evidence="2" id="KW-1185">Reference proteome</keyword>
<dbReference type="OrthoDB" id="10040691at2759"/>
<protein>
    <submittedName>
        <fullName evidence="1">Transcription cofactor vestigial-like protein 4</fullName>
    </submittedName>
</protein>
<dbReference type="AlphaFoldDB" id="A0A3N0Y8A6"/>
<evidence type="ECO:0000313" key="1">
    <source>
        <dbReference type="EMBL" id="ROL42452.1"/>
    </source>
</evidence>